<evidence type="ECO:0000313" key="2">
    <source>
        <dbReference type="EMBL" id="KAG5511218.1"/>
    </source>
</evidence>
<gene>
    <name evidence="2" type="ORF">JKF63_07160</name>
</gene>
<name>A0A837A960_9TRYP</name>
<sequence length="463" mass="50126">MTQKLLLAESLDLLRQCEQREYDVDRNKQRISSDSQYRNELGRLLQSYDGVYQQYVRGLCILNHVRHTALSERDPKSAEYSRKLSEFCAGKMTAYMARCDSIVRKMDGILLPIQQVDLVVKEGYVPDEAIYLQDGMTYPLSRREKVLAKEFMLMAGTYILTLKNRDDYTLAAPEVNVTLATLPQRGSGAEPLRVELKLPCQCGWRKVIGIVDASTVQLEIRYSGIRDAHVDILLQRWASADEMGRSGGAGACASGPGPALSPSTFDSGDGSSFCKSASKASATPNRGGNGSAAGGNMDALSYYTPANAATNIAAAQALPHQQQPQHWVNQLPQLPDDELARLANYKVPSASLSRGPNPRAAVDGLGASSASAPAEDLWATLTSLNVPHAPTTGGALNSASPMHVPGPVEVNSAGMTCRQRLDKIRELLNAWPNNGVAACPLPGQSQQFIQALYALPLPRELSK</sequence>
<dbReference type="Proteomes" id="UP000674318">
    <property type="component" value="Chromosome 6"/>
</dbReference>
<feature type="region of interest" description="Disordered" evidence="1">
    <location>
        <begin position="245"/>
        <end position="291"/>
    </location>
</feature>
<keyword evidence="3" id="KW-1185">Reference proteome</keyword>
<dbReference type="EMBL" id="JAFJZO010000006">
    <property type="protein sequence ID" value="KAG5511218.1"/>
    <property type="molecule type" value="Genomic_DNA"/>
</dbReference>
<protein>
    <submittedName>
        <fullName evidence="2">Uncharacterized protein</fullName>
    </submittedName>
</protein>
<organism evidence="2 3">
    <name type="scientific">Porcisia hertigi</name>
    <dbReference type="NCBI Taxonomy" id="2761500"/>
    <lineage>
        <taxon>Eukaryota</taxon>
        <taxon>Discoba</taxon>
        <taxon>Euglenozoa</taxon>
        <taxon>Kinetoplastea</taxon>
        <taxon>Metakinetoplastina</taxon>
        <taxon>Trypanosomatida</taxon>
        <taxon>Trypanosomatidae</taxon>
        <taxon>Leishmaniinae</taxon>
        <taxon>Porcisia</taxon>
    </lineage>
</organism>
<feature type="compositionally biased region" description="Polar residues" evidence="1">
    <location>
        <begin position="264"/>
        <end position="274"/>
    </location>
</feature>
<feature type="compositionally biased region" description="Low complexity" evidence="1">
    <location>
        <begin position="251"/>
        <end position="263"/>
    </location>
</feature>
<dbReference type="OrthoDB" id="277391at2759"/>
<proteinExistence type="predicted"/>
<dbReference type="KEGG" id="phet:94293178"/>
<evidence type="ECO:0000256" key="1">
    <source>
        <dbReference type="SAM" id="MobiDB-lite"/>
    </source>
</evidence>
<accession>A0A837A960</accession>
<comment type="caution">
    <text evidence="2">The sequence shown here is derived from an EMBL/GenBank/DDBJ whole genome shotgun (WGS) entry which is preliminary data.</text>
</comment>
<evidence type="ECO:0000313" key="3">
    <source>
        <dbReference type="Proteomes" id="UP000674318"/>
    </source>
</evidence>
<dbReference type="RefSeq" id="XP_067759539.1">
    <property type="nucleotide sequence ID" value="XM_067903101.1"/>
</dbReference>
<reference evidence="2 3" key="1">
    <citation type="submission" date="2021-02" db="EMBL/GenBank/DDBJ databases">
        <title>Porcisia hertigi Genome sequencing and assembly.</title>
        <authorList>
            <person name="Almutairi H."/>
            <person name="Gatherer D."/>
        </authorList>
    </citation>
    <scope>NUCLEOTIDE SEQUENCE [LARGE SCALE GENOMIC DNA]</scope>
    <source>
        <strain evidence="2 3">C119</strain>
    </source>
</reference>
<dbReference type="AlphaFoldDB" id="A0A837A960"/>
<dbReference type="GeneID" id="94293178"/>